<feature type="region of interest" description="Disordered" evidence="1">
    <location>
        <begin position="64"/>
        <end position="156"/>
    </location>
</feature>
<protein>
    <submittedName>
        <fullName evidence="2">Uncharacterized protein</fullName>
    </submittedName>
</protein>
<name>A0A9P3GK07_9APHY</name>
<dbReference type="AlphaFoldDB" id="A0A9P3GK07"/>
<evidence type="ECO:0000313" key="2">
    <source>
        <dbReference type="EMBL" id="GJE96396.1"/>
    </source>
</evidence>
<feature type="region of interest" description="Disordered" evidence="1">
    <location>
        <begin position="1"/>
        <end position="22"/>
    </location>
</feature>
<organism evidence="2 3">
    <name type="scientific">Phanerochaete sordida</name>
    <dbReference type="NCBI Taxonomy" id="48140"/>
    <lineage>
        <taxon>Eukaryota</taxon>
        <taxon>Fungi</taxon>
        <taxon>Dikarya</taxon>
        <taxon>Basidiomycota</taxon>
        <taxon>Agaricomycotina</taxon>
        <taxon>Agaricomycetes</taxon>
        <taxon>Polyporales</taxon>
        <taxon>Phanerochaetaceae</taxon>
        <taxon>Phanerochaete</taxon>
    </lineage>
</organism>
<dbReference type="OrthoDB" id="3265817at2759"/>
<keyword evidence="3" id="KW-1185">Reference proteome</keyword>
<evidence type="ECO:0000256" key="1">
    <source>
        <dbReference type="SAM" id="MobiDB-lite"/>
    </source>
</evidence>
<accession>A0A9P3GK07</accession>
<proteinExistence type="predicted"/>
<sequence length="156" mass="16842">MFAPLPPTESRRRASHMQHAVAARPRMLRARRMRVVDPDSGEAYIQVVDAALIEQQLQQGAPHYMYPGEAAPAPAADGDRTARRAASRAVLTRPAEAGSGHSCKVPGDEATPKRTRSSRSARWSRALRRKVAKSQKVYDTGAADAAAQGEVEGTEA</sequence>
<reference evidence="2 3" key="1">
    <citation type="submission" date="2021-08" db="EMBL/GenBank/DDBJ databases">
        <title>Draft Genome Sequence of Phanerochaete sordida strain YK-624.</title>
        <authorList>
            <person name="Mori T."/>
            <person name="Dohra H."/>
            <person name="Suzuki T."/>
            <person name="Kawagishi H."/>
            <person name="Hirai H."/>
        </authorList>
    </citation>
    <scope>NUCLEOTIDE SEQUENCE [LARGE SCALE GENOMIC DNA]</scope>
    <source>
        <strain evidence="2 3">YK-624</strain>
    </source>
</reference>
<comment type="caution">
    <text evidence="2">The sequence shown here is derived from an EMBL/GenBank/DDBJ whole genome shotgun (WGS) entry which is preliminary data.</text>
</comment>
<gene>
    <name evidence="2" type="ORF">PsYK624_125920</name>
</gene>
<dbReference type="EMBL" id="BPQB01000059">
    <property type="protein sequence ID" value="GJE96396.1"/>
    <property type="molecule type" value="Genomic_DNA"/>
</dbReference>
<evidence type="ECO:0000313" key="3">
    <source>
        <dbReference type="Proteomes" id="UP000703269"/>
    </source>
</evidence>
<dbReference type="Proteomes" id="UP000703269">
    <property type="component" value="Unassembled WGS sequence"/>
</dbReference>